<protein>
    <submittedName>
        <fullName evidence="13">Jg23320 protein</fullName>
    </submittedName>
</protein>
<evidence type="ECO:0000256" key="5">
    <source>
        <dbReference type="ARBA" id="ARBA00022832"/>
    </source>
</evidence>
<dbReference type="GO" id="GO:0006636">
    <property type="term" value="P:unsaturated fatty acid biosynthetic process"/>
    <property type="evidence" value="ECO:0007669"/>
    <property type="project" value="TreeGrafter"/>
</dbReference>
<dbReference type="GO" id="GO:0005506">
    <property type="term" value="F:iron ion binding"/>
    <property type="evidence" value="ECO:0007669"/>
    <property type="project" value="TreeGrafter"/>
</dbReference>
<keyword evidence="9 12" id="KW-0472">Membrane</keyword>
<dbReference type="AlphaFoldDB" id="A0A8S4QIQ0"/>
<organism evidence="13 14">
    <name type="scientific">Pararge aegeria aegeria</name>
    <dbReference type="NCBI Taxonomy" id="348720"/>
    <lineage>
        <taxon>Eukaryota</taxon>
        <taxon>Metazoa</taxon>
        <taxon>Ecdysozoa</taxon>
        <taxon>Arthropoda</taxon>
        <taxon>Hexapoda</taxon>
        <taxon>Insecta</taxon>
        <taxon>Pterygota</taxon>
        <taxon>Neoptera</taxon>
        <taxon>Endopterygota</taxon>
        <taxon>Lepidoptera</taxon>
        <taxon>Glossata</taxon>
        <taxon>Ditrysia</taxon>
        <taxon>Papilionoidea</taxon>
        <taxon>Nymphalidae</taxon>
        <taxon>Satyrinae</taxon>
        <taxon>Satyrini</taxon>
        <taxon>Parargina</taxon>
        <taxon>Pararge</taxon>
    </lineage>
</organism>
<keyword evidence="8" id="KW-0443">Lipid metabolism</keyword>
<comment type="similarity">
    <text evidence="2 11">Belongs to the fatty acid desaturase type 1 family.</text>
</comment>
<comment type="cofactor">
    <cofactor evidence="11">
        <name>Fe(2+)</name>
        <dbReference type="ChEBI" id="CHEBI:29033"/>
    </cofactor>
</comment>
<keyword evidence="7 11" id="KW-0560">Oxidoreductase</keyword>
<name>A0A8S4QIQ0_9NEOP</name>
<dbReference type="EMBL" id="CAKXAJ010005921">
    <property type="protein sequence ID" value="CAH2209447.1"/>
    <property type="molecule type" value="Genomic_DNA"/>
</dbReference>
<evidence type="ECO:0000313" key="13">
    <source>
        <dbReference type="EMBL" id="CAH2209447.1"/>
    </source>
</evidence>
<evidence type="ECO:0000256" key="3">
    <source>
        <dbReference type="ARBA" id="ARBA00022516"/>
    </source>
</evidence>
<keyword evidence="5" id="KW-0276">Fatty acid metabolism</keyword>
<evidence type="ECO:0000256" key="9">
    <source>
        <dbReference type="ARBA" id="ARBA00023136"/>
    </source>
</evidence>
<keyword evidence="10 11" id="KW-0275">Fatty acid biosynthesis</keyword>
<gene>
    <name evidence="13" type="primary">jg23320</name>
    <name evidence="13" type="ORF">PAEG_LOCUS1846</name>
</gene>
<evidence type="ECO:0000313" key="14">
    <source>
        <dbReference type="Proteomes" id="UP000838756"/>
    </source>
</evidence>
<reference evidence="13" key="1">
    <citation type="submission" date="2022-03" db="EMBL/GenBank/DDBJ databases">
        <authorList>
            <person name="Lindestad O."/>
        </authorList>
    </citation>
    <scope>NUCLEOTIDE SEQUENCE</scope>
</reference>
<comment type="caution">
    <text evidence="13">The sequence shown here is derived from an EMBL/GenBank/DDBJ whole genome shotgun (WGS) entry which is preliminary data.</text>
</comment>
<comment type="subcellular location">
    <subcellularLocation>
        <location evidence="1">Membrane</location>
        <topology evidence="1">Multi-pass membrane protein</topology>
    </subcellularLocation>
</comment>
<dbReference type="OrthoDB" id="7437350at2759"/>
<dbReference type="PANTHER" id="PTHR11351:SF31">
    <property type="entry name" value="DESATURASE 1, ISOFORM A-RELATED"/>
    <property type="match status" value="1"/>
</dbReference>
<evidence type="ECO:0000256" key="6">
    <source>
        <dbReference type="ARBA" id="ARBA00022989"/>
    </source>
</evidence>
<dbReference type="InterPro" id="IPR015876">
    <property type="entry name" value="Acyl-CoA_DS"/>
</dbReference>
<comment type="domain">
    <text evidence="11">The histidine box domains are involved in binding the catalytic metal ions.</text>
</comment>
<dbReference type="PANTHER" id="PTHR11351">
    <property type="entry name" value="ACYL-COA DESATURASE"/>
    <property type="match status" value="1"/>
</dbReference>
<dbReference type="Proteomes" id="UP000838756">
    <property type="component" value="Unassembled WGS sequence"/>
</dbReference>
<evidence type="ECO:0000256" key="12">
    <source>
        <dbReference type="SAM" id="Phobius"/>
    </source>
</evidence>
<keyword evidence="14" id="KW-1185">Reference proteome</keyword>
<sequence>MAPSSTHTEITTIVENEEDYPKLVAPQAAPRKYDIVYFNLLTFGYAHLITLYGMYLAWTTATWKTLIFNHIIFMLAAVGVTAGAHRLWTHRAYKAKMPLQIILMVMNTLAFQNTAIHWVREHRMHHR</sequence>
<evidence type="ECO:0000256" key="10">
    <source>
        <dbReference type="ARBA" id="ARBA00023160"/>
    </source>
</evidence>
<keyword evidence="3 11" id="KW-0444">Lipid biosynthesis</keyword>
<feature type="transmembrane region" description="Helical" evidence="12">
    <location>
        <begin position="35"/>
        <end position="55"/>
    </location>
</feature>
<proteinExistence type="inferred from homology"/>
<accession>A0A8S4QIQ0</accession>
<feature type="transmembrane region" description="Helical" evidence="12">
    <location>
        <begin position="67"/>
        <end position="89"/>
    </location>
</feature>
<evidence type="ECO:0000256" key="1">
    <source>
        <dbReference type="ARBA" id="ARBA00004141"/>
    </source>
</evidence>
<keyword evidence="4 11" id="KW-0812">Transmembrane</keyword>
<evidence type="ECO:0000256" key="2">
    <source>
        <dbReference type="ARBA" id="ARBA00009295"/>
    </source>
</evidence>
<evidence type="ECO:0000256" key="7">
    <source>
        <dbReference type="ARBA" id="ARBA00023002"/>
    </source>
</evidence>
<dbReference type="GO" id="GO:0004768">
    <property type="term" value="F:stearoyl-CoA 9-desaturase activity"/>
    <property type="evidence" value="ECO:0007669"/>
    <property type="project" value="TreeGrafter"/>
</dbReference>
<dbReference type="GO" id="GO:0005789">
    <property type="term" value="C:endoplasmic reticulum membrane"/>
    <property type="evidence" value="ECO:0007669"/>
    <property type="project" value="TreeGrafter"/>
</dbReference>
<evidence type="ECO:0000256" key="8">
    <source>
        <dbReference type="ARBA" id="ARBA00023098"/>
    </source>
</evidence>
<dbReference type="PRINTS" id="PR00075">
    <property type="entry name" value="FACDDSATRASE"/>
</dbReference>
<keyword evidence="6 12" id="KW-1133">Transmembrane helix</keyword>
<evidence type="ECO:0000256" key="4">
    <source>
        <dbReference type="ARBA" id="ARBA00022692"/>
    </source>
</evidence>
<feature type="transmembrane region" description="Helical" evidence="12">
    <location>
        <begin position="101"/>
        <end position="119"/>
    </location>
</feature>
<evidence type="ECO:0000256" key="11">
    <source>
        <dbReference type="RuleBase" id="RU000581"/>
    </source>
</evidence>